<dbReference type="Gene3D" id="1.10.10.10">
    <property type="entry name" value="Winged helix-like DNA-binding domain superfamily/Winged helix DNA-binding domain"/>
    <property type="match status" value="1"/>
</dbReference>
<evidence type="ECO:0000313" key="5">
    <source>
        <dbReference type="EMBL" id="MFD1786207.1"/>
    </source>
</evidence>
<name>A0ABW4N7T9_9SPHN</name>
<protein>
    <submittedName>
        <fullName evidence="5">GntR family transcriptional regulator</fullName>
    </submittedName>
</protein>
<evidence type="ECO:0000313" key="6">
    <source>
        <dbReference type="Proteomes" id="UP001597283"/>
    </source>
</evidence>
<reference evidence="6" key="1">
    <citation type="journal article" date="2019" name="Int. J. Syst. Evol. Microbiol.">
        <title>The Global Catalogue of Microorganisms (GCM) 10K type strain sequencing project: providing services to taxonomists for standard genome sequencing and annotation.</title>
        <authorList>
            <consortium name="The Broad Institute Genomics Platform"/>
            <consortium name="The Broad Institute Genome Sequencing Center for Infectious Disease"/>
            <person name="Wu L."/>
            <person name="Ma J."/>
        </authorList>
    </citation>
    <scope>NUCLEOTIDE SEQUENCE [LARGE SCALE GENOMIC DNA]</scope>
    <source>
        <strain evidence="6">Q85</strain>
    </source>
</reference>
<dbReference type="InterPro" id="IPR036390">
    <property type="entry name" value="WH_DNA-bd_sf"/>
</dbReference>
<gene>
    <name evidence="5" type="ORF">ACFSC3_01345</name>
</gene>
<dbReference type="PROSITE" id="PS50949">
    <property type="entry name" value="HTH_GNTR"/>
    <property type="match status" value="1"/>
</dbReference>
<keyword evidence="6" id="KW-1185">Reference proteome</keyword>
<dbReference type="SMART" id="SM00345">
    <property type="entry name" value="HTH_GNTR"/>
    <property type="match status" value="1"/>
</dbReference>
<dbReference type="InterPro" id="IPR036388">
    <property type="entry name" value="WH-like_DNA-bd_sf"/>
</dbReference>
<dbReference type="RefSeq" id="WP_380937968.1">
    <property type="nucleotide sequence ID" value="NZ_JBHUFC010000001.1"/>
</dbReference>
<organism evidence="5 6">
    <name type="scientific">Sphingomonas floccifaciens</name>
    <dbReference type="NCBI Taxonomy" id="1844115"/>
    <lineage>
        <taxon>Bacteria</taxon>
        <taxon>Pseudomonadati</taxon>
        <taxon>Pseudomonadota</taxon>
        <taxon>Alphaproteobacteria</taxon>
        <taxon>Sphingomonadales</taxon>
        <taxon>Sphingomonadaceae</taxon>
        <taxon>Sphingomonas</taxon>
    </lineage>
</organism>
<feature type="domain" description="HTH gntR-type" evidence="4">
    <location>
        <begin position="17"/>
        <end position="85"/>
    </location>
</feature>
<dbReference type="PANTHER" id="PTHR38445:SF9">
    <property type="entry name" value="HTH-TYPE TRANSCRIPTIONAL REPRESSOR YTRA"/>
    <property type="match status" value="1"/>
</dbReference>
<dbReference type="Proteomes" id="UP001597283">
    <property type="component" value="Unassembled WGS sequence"/>
</dbReference>
<keyword evidence="3" id="KW-0804">Transcription</keyword>
<comment type="caution">
    <text evidence="5">The sequence shown here is derived from an EMBL/GenBank/DDBJ whole genome shotgun (WGS) entry which is preliminary data.</text>
</comment>
<sequence>MSRIVPLAIAVAPGDSRSIAGQIVDAIRRKIAASELAVGDQLPSVRGLAQQLAVNPNTVVKAYAELTSGGWLVSRAGLGLYVAAQRDLLSPDERDRRLDAAVDRFVNEVVAIRANPDDAVERVGEALGAIGVRQSA</sequence>
<evidence type="ECO:0000256" key="2">
    <source>
        <dbReference type="ARBA" id="ARBA00023125"/>
    </source>
</evidence>
<evidence type="ECO:0000259" key="4">
    <source>
        <dbReference type="PROSITE" id="PS50949"/>
    </source>
</evidence>
<evidence type="ECO:0000256" key="1">
    <source>
        <dbReference type="ARBA" id="ARBA00023015"/>
    </source>
</evidence>
<evidence type="ECO:0000256" key="3">
    <source>
        <dbReference type="ARBA" id="ARBA00023163"/>
    </source>
</evidence>
<dbReference type="PANTHER" id="PTHR38445">
    <property type="entry name" value="HTH-TYPE TRANSCRIPTIONAL REPRESSOR YTRA"/>
    <property type="match status" value="1"/>
</dbReference>
<dbReference type="CDD" id="cd07377">
    <property type="entry name" value="WHTH_GntR"/>
    <property type="match status" value="1"/>
</dbReference>
<dbReference type="Pfam" id="PF00392">
    <property type="entry name" value="GntR"/>
    <property type="match status" value="1"/>
</dbReference>
<accession>A0ABW4N7T9</accession>
<keyword evidence="1" id="KW-0805">Transcription regulation</keyword>
<proteinExistence type="predicted"/>
<dbReference type="EMBL" id="JBHUFC010000001">
    <property type="protein sequence ID" value="MFD1786207.1"/>
    <property type="molecule type" value="Genomic_DNA"/>
</dbReference>
<dbReference type="InterPro" id="IPR000524">
    <property type="entry name" value="Tscrpt_reg_HTH_GntR"/>
</dbReference>
<dbReference type="SUPFAM" id="SSF46785">
    <property type="entry name" value="Winged helix' DNA-binding domain"/>
    <property type="match status" value="1"/>
</dbReference>
<keyword evidence="2" id="KW-0238">DNA-binding</keyword>